<dbReference type="PROSITE" id="PS50931">
    <property type="entry name" value="HTH_LYSR"/>
    <property type="match status" value="1"/>
</dbReference>
<evidence type="ECO:0000256" key="3">
    <source>
        <dbReference type="ARBA" id="ARBA00023125"/>
    </source>
</evidence>
<feature type="domain" description="HTH lysR-type" evidence="5">
    <location>
        <begin position="2"/>
        <end position="59"/>
    </location>
</feature>
<organism evidence="6 7">
    <name type="scientific">Dyella psychrodurans</name>
    <dbReference type="NCBI Taxonomy" id="1927960"/>
    <lineage>
        <taxon>Bacteria</taxon>
        <taxon>Pseudomonadati</taxon>
        <taxon>Pseudomonadota</taxon>
        <taxon>Gammaproteobacteria</taxon>
        <taxon>Lysobacterales</taxon>
        <taxon>Rhodanobacteraceae</taxon>
        <taxon>Dyella</taxon>
    </lineage>
</organism>
<dbReference type="GO" id="GO:0003700">
    <property type="term" value="F:DNA-binding transcription factor activity"/>
    <property type="evidence" value="ECO:0007669"/>
    <property type="project" value="InterPro"/>
</dbReference>
<dbReference type="InterPro" id="IPR036390">
    <property type="entry name" value="WH_DNA-bd_sf"/>
</dbReference>
<dbReference type="FunFam" id="1.10.10.10:FF:000001">
    <property type="entry name" value="LysR family transcriptional regulator"/>
    <property type="match status" value="1"/>
</dbReference>
<dbReference type="Gene3D" id="3.40.190.290">
    <property type="match status" value="1"/>
</dbReference>
<dbReference type="AlphaFoldDB" id="A0A370XD49"/>
<keyword evidence="3" id="KW-0238">DNA-binding</keyword>
<keyword evidence="4" id="KW-0804">Transcription</keyword>
<protein>
    <submittedName>
        <fullName evidence="6">LysR family transcriptional regulator</fullName>
    </submittedName>
</protein>
<reference evidence="6 7" key="1">
    <citation type="submission" date="2018-07" db="EMBL/GenBank/DDBJ databases">
        <title>Dyella monticola sp. nov. and Dyella psychrodurans sp. nov. isolated from monsoon evergreen broad-leaved forest soil of Dinghu Mountain, China.</title>
        <authorList>
            <person name="Gao Z."/>
            <person name="Qiu L."/>
        </authorList>
    </citation>
    <scope>NUCLEOTIDE SEQUENCE [LARGE SCALE GENOMIC DNA]</scope>
    <source>
        <strain evidence="6 7">4MSK11</strain>
    </source>
</reference>
<accession>A0A370XD49</accession>
<dbReference type="InterPro" id="IPR036388">
    <property type="entry name" value="WH-like_DNA-bd_sf"/>
</dbReference>
<dbReference type="InterPro" id="IPR005119">
    <property type="entry name" value="LysR_subst-bd"/>
</dbReference>
<gene>
    <name evidence="6" type="ORF">DWU99_03510</name>
</gene>
<dbReference type="Proteomes" id="UP000255334">
    <property type="component" value="Unassembled WGS sequence"/>
</dbReference>
<dbReference type="EMBL" id="QRBF01000001">
    <property type="protein sequence ID" value="RDS86336.1"/>
    <property type="molecule type" value="Genomic_DNA"/>
</dbReference>
<dbReference type="PANTHER" id="PTHR30537:SF31">
    <property type="entry name" value="TRANSCRIPTIONAL REGULATOR, LYSR FAMILY"/>
    <property type="match status" value="1"/>
</dbReference>
<dbReference type="Pfam" id="PF03466">
    <property type="entry name" value="LysR_substrate"/>
    <property type="match status" value="1"/>
</dbReference>
<evidence type="ECO:0000313" key="6">
    <source>
        <dbReference type="EMBL" id="RDS86336.1"/>
    </source>
</evidence>
<dbReference type="InterPro" id="IPR000847">
    <property type="entry name" value="LysR_HTH_N"/>
</dbReference>
<dbReference type="OrthoDB" id="9810065at2"/>
<dbReference type="GO" id="GO:0043565">
    <property type="term" value="F:sequence-specific DNA binding"/>
    <property type="evidence" value="ECO:0007669"/>
    <property type="project" value="TreeGrafter"/>
</dbReference>
<evidence type="ECO:0000256" key="1">
    <source>
        <dbReference type="ARBA" id="ARBA00009437"/>
    </source>
</evidence>
<evidence type="ECO:0000259" key="5">
    <source>
        <dbReference type="PROSITE" id="PS50931"/>
    </source>
</evidence>
<dbReference type="PANTHER" id="PTHR30537">
    <property type="entry name" value="HTH-TYPE TRANSCRIPTIONAL REGULATOR"/>
    <property type="match status" value="1"/>
</dbReference>
<name>A0A370XD49_9GAMM</name>
<dbReference type="SUPFAM" id="SSF53850">
    <property type="entry name" value="Periplasmic binding protein-like II"/>
    <property type="match status" value="1"/>
</dbReference>
<dbReference type="Pfam" id="PF00126">
    <property type="entry name" value="HTH_1"/>
    <property type="match status" value="1"/>
</dbReference>
<dbReference type="Gene3D" id="1.10.10.10">
    <property type="entry name" value="Winged helix-like DNA-binding domain superfamily/Winged helix DNA-binding domain"/>
    <property type="match status" value="1"/>
</dbReference>
<keyword evidence="2" id="KW-0805">Transcription regulation</keyword>
<evidence type="ECO:0000313" key="7">
    <source>
        <dbReference type="Proteomes" id="UP000255334"/>
    </source>
</evidence>
<dbReference type="RefSeq" id="WP_115476594.1">
    <property type="nucleotide sequence ID" value="NZ_QRBF01000001.1"/>
</dbReference>
<sequence length="304" mass="33787">MLDLNDFYYFVQVVDRGGFTSASRTLGIPKSTLSGRLQRLESDLGVRLLNRTSRQFCMTNAGQEFYRHAVDTLQRAEHAENAIRQRLSEPTGTVRFTAGVITAQFAMRKMVSDFIAKYPKVSLVEHATDRYVDIVGENFDVAIRAHSEPLPNSSLVQRTLAPAPWYLFAGTDYLSHVDVPTTPQDLSQHPSLFMMRSGVAPAWHLSRPVRGARETLTLPLTPRLLSDDIISLKQAALAGLGIVALPGYTCCEELRSGEMTRLLPEWQAGDSTITALIPDRHGLLPAVRAFVDHLVLEFPKAVEI</sequence>
<evidence type="ECO:0000256" key="2">
    <source>
        <dbReference type="ARBA" id="ARBA00023015"/>
    </source>
</evidence>
<dbReference type="InterPro" id="IPR058163">
    <property type="entry name" value="LysR-type_TF_proteobact-type"/>
</dbReference>
<dbReference type="SUPFAM" id="SSF46785">
    <property type="entry name" value="Winged helix' DNA-binding domain"/>
    <property type="match status" value="1"/>
</dbReference>
<proteinExistence type="inferred from homology"/>
<evidence type="ECO:0000256" key="4">
    <source>
        <dbReference type="ARBA" id="ARBA00023163"/>
    </source>
</evidence>
<comment type="caution">
    <text evidence="6">The sequence shown here is derived from an EMBL/GenBank/DDBJ whole genome shotgun (WGS) entry which is preliminary data.</text>
</comment>
<dbReference type="GO" id="GO:0006351">
    <property type="term" value="P:DNA-templated transcription"/>
    <property type="evidence" value="ECO:0007669"/>
    <property type="project" value="TreeGrafter"/>
</dbReference>
<keyword evidence="7" id="KW-1185">Reference proteome</keyword>
<comment type="similarity">
    <text evidence="1">Belongs to the LysR transcriptional regulatory family.</text>
</comment>